<feature type="domain" description="Aminoglycoside phosphotransferase" evidence="1">
    <location>
        <begin position="30"/>
        <end position="233"/>
    </location>
</feature>
<dbReference type="AlphaFoldDB" id="A0AA46TL80"/>
<dbReference type="RefSeq" id="WP_271636281.1">
    <property type="nucleotide sequence ID" value="NZ_CP094970.1"/>
</dbReference>
<dbReference type="Proteomes" id="UP001164390">
    <property type="component" value="Chromosome"/>
</dbReference>
<protein>
    <submittedName>
        <fullName evidence="2">Aminoglycoside phosphotransferase family protein</fullName>
    </submittedName>
</protein>
<dbReference type="Gene3D" id="3.90.1200.10">
    <property type="match status" value="1"/>
</dbReference>
<dbReference type="SUPFAM" id="SSF56112">
    <property type="entry name" value="Protein kinase-like (PK-like)"/>
    <property type="match status" value="1"/>
</dbReference>
<dbReference type="KEGG" id="sgrg:L0C25_09645"/>
<keyword evidence="3" id="KW-1185">Reference proteome</keyword>
<proteinExistence type="predicted"/>
<dbReference type="InterPro" id="IPR011009">
    <property type="entry name" value="Kinase-like_dom_sf"/>
</dbReference>
<evidence type="ECO:0000313" key="3">
    <source>
        <dbReference type="Proteomes" id="UP001164390"/>
    </source>
</evidence>
<dbReference type="EMBL" id="CP094970">
    <property type="protein sequence ID" value="UYM07315.1"/>
    <property type="molecule type" value="Genomic_DNA"/>
</dbReference>
<evidence type="ECO:0000259" key="1">
    <source>
        <dbReference type="Pfam" id="PF01636"/>
    </source>
</evidence>
<dbReference type="InterPro" id="IPR051678">
    <property type="entry name" value="AGP_Transferase"/>
</dbReference>
<name>A0AA46TL80_9ACTN</name>
<reference evidence="2" key="1">
    <citation type="submission" date="2022-01" db="EMBL/GenBank/DDBJ databases">
        <title>Nocardioidaceae gen. sp. A5X3R13.</title>
        <authorList>
            <person name="Lopez Marin M.A."/>
            <person name="Uhlik O."/>
        </authorList>
    </citation>
    <scope>NUCLEOTIDE SEQUENCE</scope>
    <source>
        <strain evidence="2">A5X3R13</strain>
    </source>
</reference>
<organism evidence="2 3">
    <name type="scientific">Solicola gregarius</name>
    <dbReference type="NCBI Taxonomy" id="2908642"/>
    <lineage>
        <taxon>Bacteria</taxon>
        <taxon>Bacillati</taxon>
        <taxon>Actinomycetota</taxon>
        <taxon>Actinomycetes</taxon>
        <taxon>Propionibacteriales</taxon>
        <taxon>Nocardioidaceae</taxon>
        <taxon>Solicola</taxon>
    </lineage>
</organism>
<dbReference type="Pfam" id="PF01636">
    <property type="entry name" value="APH"/>
    <property type="match status" value="1"/>
</dbReference>
<gene>
    <name evidence="2" type="ORF">L0C25_09645</name>
</gene>
<sequence length="293" mass="31809">MTTDVPEPASPDPVRAWIATAMGAPVISMTRLVGGTHADTYDVRTGPPARNSVLRRYPVGDDAALRERRVLAALDGLDGLCPRLIAGDEDGTVTGSPTTLISRLRGEAAIPSDNTAGWARQLGRALARIHASRPKKPLPLVRNKSGGQPRAVSGPGRDIVLDRWDDLYAAPEVLTHHDFWSGNVVAEAETITGVVDWNGACLGPPSFDLGWCRLDLVLLYDEAAADVMTTAYADALDMQTPDPWLADVWATARSHADVHTWASNYIPLGRTDLTPDTLRRRHDDWTSRLLART</sequence>
<accession>A0AA46TL80</accession>
<dbReference type="PANTHER" id="PTHR21310">
    <property type="entry name" value="AMINOGLYCOSIDE PHOSPHOTRANSFERASE-RELATED-RELATED"/>
    <property type="match status" value="1"/>
</dbReference>
<dbReference type="InterPro" id="IPR002575">
    <property type="entry name" value="Aminoglycoside_PTrfase"/>
</dbReference>
<evidence type="ECO:0000313" key="2">
    <source>
        <dbReference type="EMBL" id="UYM07315.1"/>
    </source>
</evidence>